<dbReference type="PROSITE" id="PS51450">
    <property type="entry name" value="LRR"/>
    <property type="match status" value="1"/>
</dbReference>
<evidence type="ECO:0000256" key="1">
    <source>
        <dbReference type="SAM" id="Coils"/>
    </source>
</evidence>
<dbReference type="Gene3D" id="3.80.10.10">
    <property type="entry name" value="Ribonuclease Inhibitor"/>
    <property type="match status" value="1"/>
</dbReference>
<dbReference type="GO" id="GO:0005737">
    <property type="term" value="C:cytoplasm"/>
    <property type="evidence" value="ECO:0007669"/>
    <property type="project" value="TreeGrafter"/>
</dbReference>
<reference evidence="4 5" key="1">
    <citation type="journal article" date="2019" name="Mol. Biol. Evol.">
        <title>Blast fungal genomes show frequent chromosomal changes, gene gains and losses, and effector gene turnover.</title>
        <authorList>
            <person name="Gomez Luciano L.B."/>
            <person name="Jason Tsai I."/>
            <person name="Chuma I."/>
            <person name="Tosa Y."/>
            <person name="Chen Y.H."/>
            <person name="Li J.Y."/>
            <person name="Li M.Y."/>
            <person name="Jade Lu M.Y."/>
            <person name="Nakayashiki H."/>
            <person name="Li W.H."/>
        </authorList>
    </citation>
    <scope>NUCLEOTIDE SEQUENCE [LARGE SCALE GENOMIC DNA]</scope>
    <source>
        <strain evidence="4">MZ5-1-6</strain>
    </source>
</reference>
<dbReference type="PANTHER" id="PTHR48051:SF1">
    <property type="entry name" value="RAS SUPPRESSOR PROTEIN 1"/>
    <property type="match status" value="1"/>
</dbReference>
<evidence type="ECO:0000313" key="5">
    <source>
        <dbReference type="Proteomes" id="UP000294847"/>
    </source>
</evidence>
<evidence type="ECO:0000256" key="2">
    <source>
        <dbReference type="SAM" id="MobiDB-lite"/>
    </source>
</evidence>
<feature type="compositionally biased region" description="Polar residues" evidence="2">
    <location>
        <begin position="401"/>
        <end position="412"/>
    </location>
</feature>
<feature type="compositionally biased region" description="Basic and acidic residues" evidence="2">
    <location>
        <begin position="385"/>
        <end position="394"/>
    </location>
</feature>
<dbReference type="SMART" id="SM00369">
    <property type="entry name" value="LRR_TYP"/>
    <property type="match status" value="3"/>
</dbReference>
<feature type="region of interest" description="Disordered" evidence="2">
    <location>
        <begin position="858"/>
        <end position="910"/>
    </location>
</feature>
<organism evidence="4 5">
    <name type="scientific">Pyricularia oryzae</name>
    <name type="common">Rice blast fungus</name>
    <name type="synonym">Magnaporthe oryzae</name>
    <dbReference type="NCBI Taxonomy" id="318829"/>
    <lineage>
        <taxon>Eukaryota</taxon>
        <taxon>Fungi</taxon>
        <taxon>Dikarya</taxon>
        <taxon>Ascomycota</taxon>
        <taxon>Pezizomycotina</taxon>
        <taxon>Sordariomycetes</taxon>
        <taxon>Sordariomycetidae</taxon>
        <taxon>Magnaporthales</taxon>
        <taxon>Pyriculariaceae</taxon>
        <taxon>Pyricularia</taxon>
    </lineage>
</organism>
<dbReference type="EMBL" id="CP034207">
    <property type="protein sequence ID" value="QBZ60991.1"/>
    <property type="molecule type" value="Genomic_DNA"/>
</dbReference>
<dbReference type="InterPro" id="IPR001611">
    <property type="entry name" value="Leu-rich_rpt"/>
</dbReference>
<dbReference type="InterPro" id="IPR055414">
    <property type="entry name" value="LRR_R13L4/SHOC2-like"/>
</dbReference>
<proteinExistence type="predicted"/>
<dbReference type="SUPFAM" id="SSF52075">
    <property type="entry name" value="Outer arm dynein light chain 1"/>
    <property type="match status" value="1"/>
</dbReference>
<name>A0A4P7NGC8_PYROR</name>
<evidence type="ECO:0000313" key="4">
    <source>
        <dbReference type="EMBL" id="QBZ60991.1"/>
    </source>
</evidence>
<accession>A0A4P7NGC8</accession>
<dbReference type="Proteomes" id="UP000294847">
    <property type="component" value="Chromosome 4"/>
</dbReference>
<feature type="compositionally biased region" description="Low complexity" evidence="2">
    <location>
        <begin position="57"/>
        <end position="67"/>
    </location>
</feature>
<sequence length="1040" mass="113156">MDRTGDRPALSLSNGGRGLPENPAQGRRNMTNGGANGGGSLNSLPPMPTAIPANVRSMSSTSSSTLSANPPVSAGQVIGMARRAMAEALKEHESQAAEASGVSNELKPGVTIDLSRKNIQELPEEIVDVIKHELERLALSHNKISSFPARWSECSSLRYLNVRNNELREFPLPLCHLKSLEILDLGRNKIRSLPPEIVKLTSLKVFAVQKNRIEELPICLADMGSLQMIKLEGNPIRFPPPEVLQVQAASPPNEGHLKESEVTELTVTAHIKKFMKQRALELTSSRSDSEMGMDESNEGMETPRVPIKRVVSGRFPVRVNGAGLPDLRSPAFARPGPPPIPTRSHYRGLSQQNTAPRKPGVMPLTIGNVNERMRSNSETLSQTPRADRPGERSRRMGVVSQKAQQLGTLDETQANNRFSHYRGLSHGSAMQGNGQMLNGKMPVSPAESILQRPIYVRRLSILPERRRESKFVDPVLEAAKGVLYSIFQIHPMIQMLMGLTSDGLAKRSSLEIVFYNTNSHVEELEQEIQRHEADEDGASQFENENVMRACITLVNAYVHVCSLLASNVDLFIDNGDPRYIRTLMMQLYNSITELRVTTSHVLPEEGHRRAASRTAMNSGTIRPRSRENTATPTAERPNGIPRSVARGNLTHNPSNLRVTTDVPLSSIPYVNGTGRTATISSATPRSGESFVSTGSRGLSGDFTEEDRIFENIFLALQKSTDLVVRLLPAFNHQYTNGLQAAIQHRNTRESQMWKSLISKCSMTIQQTEKLKTRLSLIKLKEPGIRTQGSFWNDVRDFVDSWAEFGSKVREVEKPLSLPADTRMRLRPFQKSIQEASSLILSSPWGYWLRPGLATSHQTGNGGGIFSPGGAVESHNSTGLNGDRQYQQNGQYGNPSHNHLHHNPHIQLPMTPQSAALGPAAQATVPATPQSGSFAAALTGNVFERADALMSQGGPSSIHSHSRHGTFTSSTSGSSGGMSGSFNSISSTLSSATSYNDDRMGGHSASSSSSVISPGGLGGGPGPMASAFPFRMQNGGGRVAL</sequence>
<dbReference type="InterPro" id="IPR003591">
    <property type="entry name" value="Leu-rich_rpt_typical-subtyp"/>
</dbReference>
<protein>
    <recommendedName>
        <fullName evidence="3">Disease resistance R13L4/SHOC-2-like LRR domain-containing protein</fullName>
    </recommendedName>
</protein>
<dbReference type="Pfam" id="PF23598">
    <property type="entry name" value="LRR_14"/>
    <property type="match status" value="1"/>
</dbReference>
<dbReference type="InterPro" id="IPR050216">
    <property type="entry name" value="LRR_domain-containing"/>
</dbReference>
<keyword evidence="1" id="KW-0175">Coiled coil</keyword>
<gene>
    <name evidence="4" type="ORF">PoMZ_07937</name>
</gene>
<evidence type="ECO:0000259" key="3">
    <source>
        <dbReference type="Pfam" id="PF23598"/>
    </source>
</evidence>
<feature type="domain" description="Disease resistance R13L4/SHOC-2-like LRR" evidence="3">
    <location>
        <begin position="156"/>
        <end position="231"/>
    </location>
</feature>
<feature type="compositionally biased region" description="Polar residues" evidence="2">
    <location>
        <begin position="873"/>
        <end position="892"/>
    </location>
</feature>
<feature type="compositionally biased region" description="Low complexity" evidence="2">
    <location>
        <begin position="1001"/>
        <end position="1013"/>
    </location>
</feature>
<feature type="coiled-coil region" evidence="1">
    <location>
        <begin position="514"/>
        <end position="541"/>
    </location>
</feature>
<dbReference type="Pfam" id="PF10428">
    <property type="entry name" value="SOG2"/>
    <property type="match status" value="2"/>
</dbReference>
<dbReference type="AlphaFoldDB" id="A0A4P7NGC8"/>
<dbReference type="InterPro" id="IPR019487">
    <property type="entry name" value="RAM_signalling_pathway_SOG2"/>
</dbReference>
<feature type="region of interest" description="Disordered" evidence="2">
    <location>
        <begin position="993"/>
        <end position="1019"/>
    </location>
</feature>
<dbReference type="PANTHER" id="PTHR48051">
    <property type="match status" value="1"/>
</dbReference>
<feature type="region of interest" description="Disordered" evidence="2">
    <location>
        <begin position="605"/>
        <end position="658"/>
    </location>
</feature>
<feature type="region of interest" description="Disordered" evidence="2">
    <location>
        <begin position="950"/>
        <end position="979"/>
    </location>
</feature>
<feature type="compositionally biased region" description="Polar residues" evidence="2">
    <location>
        <begin position="649"/>
        <end position="658"/>
    </location>
</feature>
<feature type="region of interest" description="Disordered" evidence="2">
    <location>
        <begin position="1"/>
        <end position="71"/>
    </location>
</feature>
<dbReference type="InterPro" id="IPR032675">
    <property type="entry name" value="LRR_dom_sf"/>
</dbReference>
<feature type="region of interest" description="Disordered" evidence="2">
    <location>
        <begin position="326"/>
        <end position="412"/>
    </location>
</feature>